<evidence type="ECO:0000313" key="3">
    <source>
        <dbReference type="EMBL" id="MBH9553314.1"/>
    </source>
</evidence>
<dbReference type="InterPro" id="IPR050834">
    <property type="entry name" value="Glycosyltransf_2"/>
</dbReference>
<gene>
    <name evidence="3" type="ORF">I7X43_10685</name>
</gene>
<proteinExistence type="predicted"/>
<dbReference type="Gene3D" id="3.90.550.10">
    <property type="entry name" value="Spore Coat Polysaccharide Biosynthesis Protein SpsA, Chain A"/>
    <property type="match status" value="2"/>
</dbReference>
<dbReference type="Pfam" id="PF00535">
    <property type="entry name" value="Glycos_transf_2"/>
    <property type="match status" value="2"/>
</dbReference>
<keyword evidence="4" id="KW-1185">Reference proteome</keyword>
<dbReference type="EMBL" id="JAEDAL010000004">
    <property type="protein sequence ID" value="MBH9553314.1"/>
    <property type="molecule type" value="Genomic_DNA"/>
</dbReference>
<evidence type="ECO:0000259" key="2">
    <source>
        <dbReference type="Pfam" id="PF00535"/>
    </source>
</evidence>
<sequence>MKIDVLVRTMGRPTLGRAVASALAQDGVELRVLIQPAQGLPLDGAVLGVSGTDPRCEVLPLAGVLPRAQAANQLLRATQADAFLFLDDDDWLEPGHLAALQTALLQHPEAVAVHTGARIEQAGGAEGGQCLAPDSVDADALLLTNRLAIHSVLVRRQAVEDPALRFDEGLVCFEDWDFWCQLVERGPLVAVPQMTAVYCLSPAAGSGHSAPSDQRQRWLDAFGARQVKRVTPERLARWIQMHAQTAHEMQLLQDAVSIGATESKNLKLELRALRAEVNAFREALDDRHRYVDALRAEQQVLARALDEARDSEQQLVVARETLLDELRAFEATRQELTKLEAVRLHLLADLSLLQAQLQGVLSSTSWRLTAPLRAAVTHWRVLQSAALRRSRALVRFARNSGLLTRQHVRHHGVWGVLRRLPHYARRLPQRWRWMAQDEAPLQGNPFDQVERVRRQGPQRPLPPDLVRDWTDVDASVSVVIPVLNGGAELKALARKLLAQQGLRSVEVVIVDSGSRDGSPEALRALGAKVVEILPSEFSHSHSRNVGAAHATGDFLLFMVQDAFPIGDRWLAGLVRSLERLSPQGVVAVSCAETPRSDSDIIYDSMIHTHYRFLGCDVQDRVGQFSGEDHMNLRSQGQLSDVACLIPRALFQSYGYRGDYAEDLDLGMRLIRDGHRIAMLSSLRVIHSHNRPAYYYLKRSLVDVVFLVDLFSDFHHPRIRSIRAQTGQVALASTWLSDLRASLADVPEGTPTARWLGTWVSRLRESPAPSSAAGATGDGRLDAFVGRLLIDHPAESGGDREEEPFGRALAARVEHFDAYLCGVHTHFNPALKTEVDAAVVKIFAQALGTLMAYCWLDRRGRAESDAERQWAAAVLAELKAGV</sequence>
<dbReference type="PANTHER" id="PTHR43685:SF2">
    <property type="entry name" value="GLYCOSYLTRANSFERASE 2-LIKE DOMAIN-CONTAINING PROTEIN"/>
    <property type="match status" value="1"/>
</dbReference>
<organism evidence="3 4">
    <name type="scientific">Inhella gelatinilytica</name>
    <dbReference type="NCBI Taxonomy" id="2795030"/>
    <lineage>
        <taxon>Bacteria</taxon>
        <taxon>Pseudomonadati</taxon>
        <taxon>Pseudomonadota</taxon>
        <taxon>Betaproteobacteria</taxon>
        <taxon>Burkholderiales</taxon>
        <taxon>Sphaerotilaceae</taxon>
        <taxon>Inhella</taxon>
    </lineage>
</organism>
<dbReference type="InterPro" id="IPR001173">
    <property type="entry name" value="Glyco_trans_2-like"/>
</dbReference>
<name>A0A931IW98_9BURK</name>
<dbReference type="PANTHER" id="PTHR43685">
    <property type="entry name" value="GLYCOSYLTRANSFERASE"/>
    <property type="match status" value="1"/>
</dbReference>
<comment type="caution">
    <text evidence="3">The sequence shown here is derived from an EMBL/GenBank/DDBJ whole genome shotgun (WGS) entry which is preliminary data.</text>
</comment>
<dbReference type="Proteomes" id="UP000620139">
    <property type="component" value="Unassembled WGS sequence"/>
</dbReference>
<feature type="coiled-coil region" evidence="1">
    <location>
        <begin position="263"/>
        <end position="339"/>
    </location>
</feature>
<evidence type="ECO:0000313" key="4">
    <source>
        <dbReference type="Proteomes" id="UP000620139"/>
    </source>
</evidence>
<accession>A0A931IW98</accession>
<feature type="domain" description="Glycosyltransferase 2-like" evidence="2">
    <location>
        <begin position="52"/>
        <end position="121"/>
    </location>
</feature>
<protein>
    <submittedName>
        <fullName evidence="3">Glycosyltransferase</fullName>
    </submittedName>
</protein>
<reference evidence="3" key="1">
    <citation type="submission" date="2020-12" db="EMBL/GenBank/DDBJ databases">
        <title>The genome sequence of Inhella sp. 4Y17.</title>
        <authorList>
            <person name="Liu Y."/>
        </authorList>
    </citation>
    <scope>NUCLEOTIDE SEQUENCE</scope>
    <source>
        <strain evidence="3">4Y10</strain>
    </source>
</reference>
<dbReference type="AlphaFoldDB" id="A0A931IW98"/>
<dbReference type="RefSeq" id="WP_198100916.1">
    <property type="nucleotide sequence ID" value="NZ_JAEDAL010000004.1"/>
</dbReference>
<keyword evidence="1" id="KW-0175">Coiled coil</keyword>
<dbReference type="SUPFAM" id="SSF53448">
    <property type="entry name" value="Nucleotide-diphospho-sugar transferases"/>
    <property type="match status" value="2"/>
</dbReference>
<feature type="domain" description="Glycosyltransferase 2-like" evidence="2">
    <location>
        <begin position="477"/>
        <end position="588"/>
    </location>
</feature>
<dbReference type="InterPro" id="IPR029044">
    <property type="entry name" value="Nucleotide-diphossugar_trans"/>
</dbReference>
<evidence type="ECO:0000256" key="1">
    <source>
        <dbReference type="SAM" id="Coils"/>
    </source>
</evidence>